<name>A0ABT5RV39_9BURK</name>
<dbReference type="InterPro" id="IPR036188">
    <property type="entry name" value="FAD/NAD-bd_sf"/>
</dbReference>
<dbReference type="RefSeq" id="WP_274108294.1">
    <property type="nucleotide sequence ID" value="NZ_JAPCKI010000003.1"/>
</dbReference>
<dbReference type="SUPFAM" id="SSF51905">
    <property type="entry name" value="FAD/NAD(P)-binding domain"/>
    <property type="match status" value="1"/>
</dbReference>
<dbReference type="SUPFAM" id="SSF54373">
    <property type="entry name" value="FAD-linked reductases, C-terminal domain"/>
    <property type="match status" value="1"/>
</dbReference>
<evidence type="ECO:0000259" key="3">
    <source>
        <dbReference type="Pfam" id="PF01266"/>
    </source>
</evidence>
<keyword evidence="2 4" id="KW-0560">Oxidoreductase</keyword>
<organism evidence="4 5">
    <name type="scientific">Acidovorax benzenivorans</name>
    <dbReference type="NCBI Taxonomy" id="2987520"/>
    <lineage>
        <taxon>Bacteria</taxon>
        <taxon>Pseudomonadati</taxon>
        <taxon>Pseudomonadota</taxon>
        <taxon>Betaproteobacteria</taxon>
        <taxon>Burkholderiales</taxon>
        <taxon>Comamonadaceae</taxon>
        <taxon>Acidovorax</taxon>
    </lineage>
</organism>
<reference evidence="4" key="1">
    <citation type="submission" date="2022-10" db="EMBL/GenBank/DDBJ databases">
        <title>Description of microaerobic benzene degrading bacteria.</title>
        <authorList>
            <person name="Bedics A."/>
            <person name="Tancsics A."/>
            <person name="Banerjee S."/>
        </authorList>
    </citation>
    <scope>NUCLEOTIDE SEQUENCE</scope>
    <source>
        <strain evidence="4">D2M1</strain>
    </source>
</reference>
<keyword evidence="5" id="KW-1185">Reference proteome</keyword>
<accession>A0ABT5RV39</accession>
<dbReference type="Gene3D" id="3.50.50.60">
    <property type="entry name" value="FAD/NAD(P)-binding domain"/>
    <property type="match status" value="2"/>
</dbReference>
<dbReference type="GO" id="GO:0016491">
    <property type="term" value="F:oxidoreductase activity"/>
    <property type="evidence" value="ECO:0007669"/>
    <property type="project" value="UniProtKB-KW"/>
</dbReference>
<proteinExistence type="inferred from homology"/>
<evidence type="ECO:0000256" key="1">
    <source>
        <dbReference type="ARBA" id="ARBA00009410"/>
    </source>
</evidence>
<dbReference type="Proteomes" id="UP001148932">
    <property type="component" value="Unassembled WGS sequence"/>
</dbReference>
<protein>
    <submittedName>
        <fullName evidence="4">D-amino acid dehydrogenase</fullName>
        <ecNumber evidence="4">1.4.99.-</ecNumber>
    </submittedName>
</protein>
<feature type="domain" description="FAD dependent oxidoreductase" evidence="3">
    <location>
        <begin position="3"/>
        <end position="400"/>
    </location>
</feature>
<evidence type="ECO:0000313" key="4">
    <source>
        <dbReference type="EMBL" id="MDD2177066.1"/>
    </source>
</evidence>
<evidence type="ECO:0000256" key="2">
    <source>
        <dbReference type="ARBA" id="ARBA00023002"/>
    </source>
</evidence>
<sequence>MQVCVLGAGIVGLATAYELQQRGMQVTVIDQAQPGAGASGGNGAQLSYSYVQPLADASIWRQLPRLLLSPRSPLKLRLQWDPHQWRWGLEFLRACNRQTSERSTAQLLALAALSRHRLEAMLQAEPMACDFSATGKLVLYDTAAGLAAAQRQMDLQRTWGSQQQAVSAQRCVEIEPALQHYQAHIAGAIYTPSECAADCLMVCQGLQAVLAARGVRFVLGTTVRGFVRQGSRITAVDTSAGTIEAQQFVLALGSGSHQVARTLGFSLPVYPLKGYSVTLDTSPAPSAAPRVNVTDAARKVVFARIGQRLRVAGMAELVGHDARIPAARIHTLRDATRAVFPGCNQGGDLHAWTGMRPATPTGLPVVGRWAGAPDNLLLNTGHGSLGFTLAFGTAAQVAELLAPA</sequence>
<dbReference type="PANTHER" id="PTHR13847:SF280">
    <property type="entry name" value="D-AMINO ACID DEHYDROGENASE"/>
    <property type="match status" value="1"/>
</dbReference>
<dbReference type="Gene3D" id="3.30.9.10">
    <property type="entry name" value="D-Amino Acid Oxidase, subunit A, domain 2"/>
    <property type="match status" value="1"/>
</dbReference>
<dbReference type="Pfam" id="PF01266">
    <property type="entry name" value="DAO"/>
    <property type="match status" value="1"/>
</dbReference>
<gene>
    <name evidence="4" type="ORF">OIN59_06440</name>
</gene>
<comment type="similarity">
    <text evidence="1">Belongs to the DadA oxidoreductase family.</text>
</comment>
<comment type="caution">
    <text evidence="4">The sequence shown here is derived from an EMBL/GenBank/DDBJ whole genome shotgun (WGS) entry which is preliminary data.</text>
</comment>
<dbReference type="EC" id="1.4.99.-" evidence="4"/>
<evidence type="ECO:0000313" key="5">
    <source>
        <dbReference type="Proteomes" id="UP001148932"/>
    </source>
</evidence>
<dbReference type="PANTHER" id="PTHR13847">
    <property type="entry name" value="SARCOSINE DEHYDROGENASE-RELATED"/>
    <property type="match status" value="1"/>
</dbReference>
<dbReference type="InterPro" id="IPR006076">
    <property type="entry name" value="FAD-dep_OxRdtase"/>
</dbReference>
<dbReference type="NCBIfam" id="NF001933">
    <property type="entry name" value="PRK00711.1"/>
    <property type="match status" value="1"/>
</dbReference>
<dbReference type="EMBL" id="JAPCKI010000003">
    <property type="protein sequence ID" value="MDD2177066.1"/>
    <property type="molecule type" value="Genomic_DNA"/>
</dbReference>